<dbReference type="AlphaFoldDB" id="A0A8J3MZ62"/>
<evidence type="ECO:0000313" key="2">
    <source>
        <dbReference type="EMBL" id="GHO90098.1"/>
    </source>
</evidence>
<protein>
    <submittedName>
        <fullName evidence="2">Uncharacterized protein</fullName>
    </submittedName>
</protein>
<gene>
    <name evidence="2" type="ORF">KSF_001460</name>
</gene>
<feature type="region of interest" description="Disordered" evidence="1">
    <location>
        <begin position="66"/>
        <end position="113"/>
    </location>
</feature>
<name>A0A8J3MZ62_9CHLR</name>
<dbReference type="EMBL" id="BNJK01000001">
    <property type="protein sequence ID" value="GHO90098.1"/>
    <property type="molecule type" value="Genomic_DNA"/>
</dbReference>
<proteinExistence type="predicted"/>
<sequence length="113" mass="13143">MLYLMAVRATTLDCEWARIYRRLLPRMATYDDRIKDYRGKKKVIGRIAGQMASMIFALLKTDQETLSRVPSGENPPPPMLYDPEIHRRHQEGSYRSLKPGTQPRKILQLPNKS</sequence>
<organism evidence="2 3">
    <name type="scientific">Reticulibacter mediterranei</name>
    <dbReference type="NCBI Taxonomy" id="2778369"/>
    <lineage>
        <taxon>Bacteria</taxon>
        <taxon>Bacillati</taxon>
        <taxon>Chloroflexota</taxon>
        <taxon>Ktedonobacteria</taxon>
        <taxon>Ktedonobacterales</taxon>
        <taxon>Reticulibacteraceae</taxon>
        <taxon>Reticulibacter</taxon>
    </lineage>
</organism>
<dbReference type="Proteomes" id="UP000597444">
    <property type="component" value="Unassembled WGS sequence"/>
</dbReference>
<accession>A0A8J3MZ62</accession>
<evidence type="ECO:0000256" key="1">
    <source>
        <dbReference type="SAM" id="MobiDB-lite"/>
    </source>
</evidence>
<reference evidence="2" key="1">
    <citation type="submission" date="2020-10" db="EMBL/GenBank/DDBJ databases">
        <title>Taxonomic study of unclassified bacteria belonging to the class Ktedonobacteria.</title>
        <authorList>
            <person name="Yabe S."/>
            <person name="Wang C.M."/>
            <person name="Zheng Y."/>
            <person name="Sakai Y."/>
            <person name="Cavaletti L."/>
            <person name="Monciardini P."/>
            <person name="Donadio S."/>
        </authorList>
    </citation>
    <scope>NUCLEOTIDE SEQUENCE</scope>
    <source>
        <strain evidence="2">ID150040</strain>
    </source>
</reference>
<comment type="caution">
    <text evidence="2">The sequence shown here is derived from an EMBL/GenBank/DDBJ whole genome shotgun (WGS) entry which is preliminary data.</text>
</comment>
<keyword evidence="3" id="KW-1185">Reference proteome</keyword>
<evidence type="ECO:0000313" key="3">
    <source>
        <dbReference type="Proteomes" id="UP000597444"/>
    </source>
</evidence>